<proteinExistence type="predicted"/>
<dbReference type="PANTHER" id="PTHR43877:SF1">
    <property type="entry name" value="ACETYLTRANSFERASE"/>
    <property type="match status" value="1"/>
</dbReference>
<dbReference type="PROSITE" id="PS51186">
    <property type="entry name" value="GNAT"/>
    <property type="match status" value="1"/>
</dbReference>
<dbReference type="Proteomes" id="UP000483286">
    <property type="component" value="Unassembled WGS sequence"/>
</dbReference>
<dbReference type="InterPro" id="IPR016181">
    <property type="entry name" value="Acyl_CoA_acyltransferase"/>
</dbReference>
<evidence type="ECO:0000313" key="5">
    <source>
        <dbReference type="Proteomes" id="UP000483286"/>
    </source>
</evidence>
<dbReference type="InterPro" id="IPR000182">
    <property type="entry name" value="GNAT_dom"/>
</dbReference>
<evidence type="ECO:0000313" key="4">
    <source>
        <dbReference type="EMBL" id="MVN87211.1"/>
    </source>
</evidence>
<organism evidence="4 5">
    <name type="scientific">Deinococcus arboris</name>
    <dbReference type="NCBI Taxonomy" id="2682977"/>
    <lineage>
        <taxon>Bacteria</taxon>
        <taxon>Thermotogati</taxon>
        <taxon>Deinococcota</taxon>
        <taxon>Deinococci</taxon>
        <taxon>Deinococcales</taxon>
        <taxon>Deinococcaceae</taxon>
        <taxon>Deinococcus</taxon>
    </lineage>
</organism>
<evidence type="ECO:0000259" key="3">
    <source>
        <dbReference type="PROSITE" id="PS51186"/>
    </source>
</evidence>
<feature type="domain" description="N-acetyltransferase" evidence="3">
    <location>
        <begin position="163"/>
        <end position="320"/>
    </location>
</feature>
<accession>A0A7C9I394</accession>
<dbReference type="Gene3D" id="3.40.630.30">
    <property type="match status" value="1"/>
</dbReference>
<dbReference type="GO" id="GO:0016747">
    <property type="term" value="F:acyltransferase activity, transferring groups other than amino-acyl groups"/>
    <property type="evidence" value="ECO:0007669"/>
    <property type="project" value="InterPro"/>
</dbReference>
<dbReference type="InterPro" id="IPR050832">
    <property type="entry name" value="Bact_Acetyltransf"/>
</dbReference>
<dbReference type="RefSeq" id="WP_157459262.1">
    <property type="nucleotide sequence ID" value="NZ_WQLB01000012.1"/>
</dbReference>
<gene>
    <name evidence="4" type="ORF">GO986_10560</name>
</gene>
<evidence type="ECO:0000256" key="2">
    <source>
        <dbReference type="ARBA" id="ARBA00023315"/>
    </source>
</evidence>
<reference evidence="4 5" key="1">
    <citation type="submission" date="2019-12" db="EMBL/GenBank/DDBJ databases">
        <title>Deinococcus sp. HMF7620 Genome sequencing and assembly.</title>
        <authorList>
            <person name="Kang H."/>
            <person name="Kim H."/>
            <person name="Joh K."/>
        </authorList>
    </citation>
    <scope>NUCLEOTIDE SEQUENCE [LARGE SCALE GENOMIC DNA]</scope>
    <source>
        <strain evidence="4 5">HMF7620</strain>
    </source>
</reference>
<name>A0A7C9I394_9DEIO</name>
<protein>
    <submittedName>
        <fullName evidence="4">N-acetyltransferase</fullName>
    </submittedName>
</protein>
<keyword evidence="1 4" id="KW-0808">Transferase</keyword>
<comment type="caution">
    <text evidence="4">The sequence shown here is derived from an EMBL/GenBank/DDBJ whole genome shotgun (WGS) entry which is preliminary data.</text>
</comment>
<sequence length="320" mass="34368">MANDLAALQFQPLSDEAYAAFRTAAHPDSPVTPDDLARLAAGRESSEHHTQEGAFLDGTLAGAVTTGRPRLDNHDGWLDVTVTTSSGQGPLADALLRHGLSTVANASAHTAVTRVQEDWWEREFLLASGWAEFDRMWLSTLDLRTLDFAAFAAEEARALSGGVTIRPLSDLGGWDADPERHYALIHALLSAVPSTRPIQVWPYDLWRTRMAALNLDPRGFMVALAPDGQWIGTTQLSQTIPARPGTLHNGLTGVLAPWRGRGLGLALKLAAARAALARGFTHSRTGNHAVNRPMLAINERLGCVREAAVVTLTRAVGSGV</sequence>
<dbReference type="EMBL" id="WQLB01000012">
    <property type="protein sequence ID" value="MVN87211.1"/>
    <property type="molecule type" value="Genomic_DNA"/>
</dbReference>
<dbReference type="PANTHER" id="PTHR43877">
    <property type="entry name" value="AMINOALKYLPHOSPHONATE N-ACETYLTRANSFERASE-RELATED-RELATED"/>
    <property type="match status" value="1"/>
</dbReference>
<evidence type="ECO:0000256" key="1">
    <source>
        <dbReference type="ARBA" id="ARBA00022679"/>
    </source>
</evidence>
<keyword evidence="5" id="KW-1185">Reference proteome</keyword>
<keyword evidence="2" id="KW-0012">Acyltransferase</keyword>
<dbReference type="SUPFAM" id="SSF55729">
    <property type="entry name" value="Acyl-CoA N-acyltransferases (Nat)"/>
    <property type="match status" value="1"/>
</dbReference>
<dbReference type="AlphaFoldDB" id="A0A7C9I394"/>